<evidence type="ECO:0000313" key="2">
    <source>
        <dbReference type="EMBL" id="VYS44558.1"/>
    </source>
</evidence>
<accession>A0A654E5K4</accession>
<dbReference type="AlphaFoldDB" id="A0A654E5K4"/>
<evidence type="ECO:0000256" key="1">
    <source>
        <dbReference type="SAM" id="MobiDB-lite"/>
    </source>
</evidence>
<protein>
    <submittedName>
        <fullName evidence="2">Uncharacterized protein</fullName>
    </submittedName>
</protein>
<organism evidence="2 3">
    <name type="scientific">Arabidopsis thaliana</name>
    <name type="common">Mouse-ear cress</name>
    <dbReference type="NCBI Taxonomy" id="3702"/>
    <lineage>
        <taxon>Eukaryota</taxon>
        <taxon>Viridiplantae</taxon>
        <taxon>Streptophyta</taxon>
        <taxon>Embryophyta</taxon>
        <taxon>Tracheophyta</taxon>
        <taxon>Spermatophyta</taxon>
        <taxon>Magnoliopsida</taxon>
        <taxon>eudicotyledons</taxon>
        <taxon>Gunneridae</taxon>
        <taxon>Pentapetalae</taxon>
        <taxon>rosids</taxon>
        <taxon>malvids</taxon>
        <taxon>Brassicales</taxon>
        <taxon>Brassicaceae</taxon>
        <taxon>Camelineae</taxon>
        <taxon>Arabidopsis</taxon>
    </lineage>
</organism>
<proteinExistence type="predicted"/>
<gene>
    <name evidence="2" type="ORF">AN1_LOCUS68</name>
</gene>
<reference evidence="2 3" key="1">
    <citation type="submission" date="2019-11" db="EMBL/GenBank/DDBJ databases">
        <authorList>
            <person name="Jiao W.-B."/>
            <person name="Schneeberger K."/>
        </authorList>
    </citation>
    <scope>NUCLEOTIDE SEQUENCE [LARGE SCALE GENOMIC DNA]</scope>
    <source>
        <strain evidence="3">cv. An-1</strain>
    </source>
</reference>
<dbReference type="EMBL" id="CACRSJ010000019">
    <property type="protein sequence ID" value="VYS44558.1"/>
    <property type="molecule type" value="Genomic_DNA"/>
</dbReference>
<dbReference type="Proteomes" id="UP000426265">
    <property type="component" value="Unassembled WGS sequence"/>
</dbReference>
<evidence type="ECO:0000313" key="3">
    <source>
        <dbReference type="Proteomes" id="UP000426265"/>
    </source>
</evidence>
<feature type="region of interest" description="Disordered" evidence="1">
    <location>
        <begin position="1"/>
        <end position="46"/>
    </location>
</feature>
<sequence>MQPQSGGKFPSKAKYGRETDSEQVPRGKDEDKEPLKRESKSAEIVGREADGGRRCVLVGCGNGAIRSADRFGAWTDADYGGGLSPAFDTLVETSLP</sequence>
<feature type="compositionally biased region" description="Basic and acidic residues" evidence="1">
    <location>
        <begin position="15"/>
        <end position="46"/>
    </location>
</feature>
<name>A0A654E5K4_ARATH</name>